<sequence>MTVESMDDTDLRLLSALQEDGRLGYAELGRRVSMSPSSVAERVRRLEENGVITGYTAVVDPERIGLSVLALVRLRYPTNNYKPCHDLIEATPEIVEAHHVTGEDCFVLKVYARSMRHLEETVGRIASLGPVTTNIVFSSPLERRVVTEALSERQDRLGPKVTPARKKRGPAPTPARAAGTVSDLVVEARGDR</sequence>
<dbReference type="PRINTS" id="PR00033">
    <property type="entry name" value="HTHASNC"/>
</dbReference>
<dbReference type="SMART" id="SM00344">
    <property type="entry name" value="HTH_ASNC"/>
    <property type="match status" value="1"/>
</dbReference>
<evidence type="ECO:0000256" key="4">
    <source>
        <dbReference type="SAM" id="MobiDB-lite"/>
    </source>
</evidence>
<dbReference type="GO" id="GO:0043200">
    <property type="term" value="P:response to amino acid"/>
    <property type="evidence" value="ECO:0007669"/>
    <property type="project" value="TreeGrafter"/>
</dbReference>
<feature type="region of interest" description="Disordered" evidence="4">
    <location>
        <begin position="149"/>
        <end position="192"/>
    </location>
</feature>
<dbReference type="SUPFAM" id="SSF46785">
    <property type="entry name" value="Winged helix' DNA-binding domain"/>
    <property type="match status" value="1"/>
</dbReference>
<dbReference type="InterPro" id="IPR036390">
    <property type="entry name" value="WH_DNA-bd_sf"/>
</dbReference>
<dbReference type="Gene3D" id="1.10.10.10">
    <property type="entry name" value="Winged helix-like DNA-binding domain superfamily/Winged helix DNA-binding domain"/>
    <property type="match status" value="1"/>
</dbReference>
<protein>
    <submittedName>
        <fullName evidence="6">Lrp/AsnC family leucine-responsive transcriptional regulator</fullName>
    </submittedName>
</protein>
<dbReference type="FunFam" id="1.10.10.10:FF:000186">
    <property type="entry name" value="AsnC family transcriptional regulator"/>
    <property type="match status" value="1"/>
</dbReference>
<feature type="domain" description="HTH asnC-type" evidence="5">
    <location>
        <begin position="6"/>
        <end position="67"/>
    </location>
</feature>
<evidence type="ECO:0000259" key="5">
    <source>
        <dbReference type="PROSITE" id="PS50956"/>
    </source>
</evidence>
<dbReference type="Pfam" id="PF01037">
    <property type="entry name" value="AsnC_trans_reg"/>
    <property type="match status" value="1"/>
</dbReference>
<dbReference type="PANTHER" id="PTHR30154">
    <property type="entry name" value="LEUCINE-RESPONSIVE REGULATORY PROTEIN"/>
    <property type="match status" value="1"/>
</dbReference>
<keyword evidence="2" id="KW-0238">DNA-binding</keyword>
<evidence type="ECO:0000313" key="6">
    <source>
        <dbReference type="EMBL" id="MBB5493996.1"/>
    </source>
</evidence>
<dbReference type="CDD" id="cd00090">
    <property type="entry name" value="HTH_ARSR"/>
    <property type="match status" value="1"/>
</dbReference>
<gene>
    <name evidence="6" type="ORF">HNR07_005133</name>
</gene>
<dbReference type="RefSeq" id="WP_184367072.1">
    <property type="nucleotide sequence ID" value="NZ_BAAAKM010000071.1"/>
</dbReference>
<keyword evidence="1" id="KW-0805">Transcription regulation</keyword>
<dbReference type="Pfam" id="PF13404">
    <property type="entry name" value="HTH_AsnC-type"/>
    <property type="match status" value="1"/>
</dbReference>
<dbReference type="SUPFAM" id="SSF54909">
    <property type="entry name" value="Dimeric alpha+beta barrel"/>
    <property type="match status" value="1"/>
</dbReference>
<dbReference type="Proteomes" id="UP000579647">
    <property type="component" value="Unassembled WGS sequence"/>
</dbReference>
<dbReference type="InterPro" id="IPR000485">
    <property type="entry name" value="AsnC-type_HTH_dom"/>
</dbReference>
<dbReference type="PROSITE" id="PS50956">
    <property type="entry name" value="HTH_ASNC_2"/>
    <property type="match status" value="1"/>
</dbReference>
<dbReference type="GO" id="GO:0043565">
    <property type="term" value="F:sequence-specific DNA binding"/>
    <property type="evidence" value="ECO:0007669"/>
    <property type="project" value="InterPro"/>
</dbReference>
<organism evidence="6 7">
    <name type="scientific">Nocardiopsis metallicus</name>
    <dbReference type="NCBI Taxonomy" id="179819"/>
    <lineage>
        <taxon>Bacteria</taxon>
        <taxon>Bacillati</taxon>
        <taxon>Actinomycetota</taxon>
        <taxon>Actinomycetes</taxon>
        <taxon>Streptosporangiales</taxon>
        <taxon>Nocardiopsidaceae</taxon>
        <taxon>Nocardiopsis</taxon>
    </lineage>
</organism>
<name>A0A840WQM3_9ACTN</name>
<feature type="compositionally biased region" description="Basic and acidic residues" evidence="4">
    <location>
        <begin position="149"/>
        <end position="158"/>
    </location>
</feature>
<comment type="caution">
    <text evidence="6">The sequence shown here is derived from an EMBL/GenBank/DDBJ whole genome shotgun (WGS) entry which is preliminary data.</text>
</comment>
<dbReference type="AlphaFoldDB" id="A0A840WQM3"/>
<evidence type="ECO:0000256" key="1">
    <source>
        <dbReference type="ARBA" id="ARBA00023015"/>
    </source>
</evidence>
<keyword evidence="7" id="KW-1185">Reference proteome</keyword>
<dbReference type="InterPro" id="IPR011991">
    <property type="entry name" value="ArsR-like_HTH"/>
</dbReference>
<evidence type="ECO:0000256" key="2">
    <source>
        <dbReference type="ARBA" id="ARBA00023125"/>
    </source>
</evidence>
<proteinExistence type="predicted"/>
<accession>A0A840WQM3</accession>
<dbReference type="PANTHER" id="PTHR30154:SF53">
    <property type="entry name" value="HTH-TYPE TRANSCRIPTIONAL REGULATOR LRPC"/>
    <property type="match status" value="1"/>
</dbReference>
<dbReference type="FunFam" id="3.30.70.920:FF:000010">
    <property type="entry name" value="ArsR family transcriptional regulator"/>
    <property type="match status" value="1"/>
</dbReference>
<dbReference type="EMBL" id="JACHDO010000001">
    <property type="protein sequence ID" value="MBB5493996.1"/>
    <property type="molecule type" value="Genomic_DNA"/>
</dbReference>
<dbReference type="InterPro" id="IPR019888">
    <property type="entry name" value="Tscrpt_reg_AsnC-like"/>
</dbReference>
<dbReference type="InterPro" id="IPR036388">
    <property type="entry name" value="WH-like_DNA-bd_sf"/>
</dbReference>
<dbReference type="GO" id="GO:0005829">
    <property type="term" value="C:cytosol"/>
    <property type="evidence" value="ECO:0007669"/>
    <property type="project" value="TreeGrafter"/>
</dbReference>
<evidence type="ECO:0000313" key="7">
    <source>
        <dbReference type="Proteomes" id="UP000579647"/>
    </source>
</evidence>
<keyword evidence="3" id="KW-0804">Transcription</keyword>
<dbReference type="InterPro" id="IPR019887">
    <property type="entry name" value="Tscrpt_reg_AsnC/Lrp_C"/>
</dbReference>
<reference evidence="6 7" key="1">
    <citation type="submission" date="2020-08" db="EMBL/GenBank/DDBJ databases">
        <title>Sequencing the genomes of 1000 actinobacteria strains.</title>
        <authorList>
            <person name="Klenk H.-P."/>
        </authorList>
    </citation>
    <scope>NUCLEOTIDE SEQUENCE [LARGE SCALE GENOMIC DNA]</scope>
    <source>
        <strain evidence="6 7">DSM 44598</strain>
    </source>
</reference>
<dbReference type="InterPro" id="IPR011008">
    <property type="entry name" value="Dimeric_a/b-barrel"/>
</dbReference>
<dbReference type="Gene3D" id="3.30.70.920">
    <property type="match status" value="1"/>
</dbReference>
<evidence type="ECO:0000256" key="3">
    <source>
        <dbReference type="ARBA" id="ARBA00023163"/>
    </source>
</evidence>